<comment type="caution">
    <text evidence="2">The sequence shown here is derived from an EMBL/GenBank/DDBJ whole genome shotgun (WGS) entry which is preliminary data.</text>
</comment>
<dbReference type="Proteomes" id="UP001597076">
    <property type="component" value="Unassembled WGS sequence"/>
</dbReference>
<organism evidence="2 3">
    <name type="scientific">Haloarchaeobius amylolyticus</name>
    <dbReference type="NCBI Taxonomy" id="1198296"/>
    <lineage>
        <taxon>Archaea</taxon>
        <taxon>Methanobacteriati</taxon>
        <taxon>Methanobacteriota</taxon>
        <taxon>Stenosarchaea group</taxon>
        <taxon>Halobacteria</taxon>
        <taxon>Halobacteriales</taxon>
        <taxon>Halorubellaceae</taxon>
        <taxon>Haloarchaeobius</taxon>
    </lineage>
</organism>
<feature type="domain" description="DUF8113" evidence="1">
    <location>
        <begin position="2"/>
        <end position="90"/>
    </location>
</feature>
<dbReference type="InterPro" id="IPR058426">
    <property type="entry name" value="DUF8113"/>
</dbReference>
<evidence type="ECO:0000313" key="3">
    <source>
        <dbReference type="Proteomes" id="UP001597076"/>
    </source>
</evidence>
<reference evidence="2 3" key="1">
    <citation type="journal article" date="2019" name="Int. J. Syst. Evol. Microbiol.">
        <title>The Global Catalogue of Microorganisms (GCM) 10K type strain sequencing project: providing services to taxonomists for standard genome sequencing and annotation.</title>
        <authorList>
            <consortium name="The Broad Institute Genomics Platform"/>
            <consortium name="The Broad Institute Genome Sequencing Center for Infectious Disease"/>
            <person name="Wu L."/>
            <person name="Ma J."/>
        </authorList>
    </citation>
    <scope>NUCLEOTIDE SEQUENCE [LARGE SCALE GENOMIC DNA]</scope>
    <source>
        <strain evidence="2 3">CGMCC 1.12230</strain>
    </source>
</reference>
<keyword evidence="3" id="KW-1185">Reference proteome</keyword>
<accession>A0ABD6BDG2</accession>
<evidence type="ECO:0000259" key="1">
    <source>
        <dbReference type="Pfam" id="PF26418"/>
    </source>
</evidence>
<protein>
    <recommendedName>
        <fullName evidence="1">DUF8113 domain-containing protein</fullName>
    </recommendedName>
</protein>
<sequence length="91" mass="10259">MMTNPRFEEVKTEAAEAVSGDDLRSVYTGIVHENGRHEYYFGNDTEEAAELREAAAVQVGMLVRVLADRSDSRVEEIAELAVERAEQMELR</sequence>
<proteinExistence type="predicted"/>
<gene>
    <name evidence="2" type="ORF">ACFR99_03255</name>
</gene>
<name>A0ABD6BDG2_9EURY</name>
<dbReference type="RefSeq" id="WP_390284339.1">
    <property type="nucleotide sequence ID" value="NZ_JBHUDI010000002.1"/>
</dbReference>
<dbReference type="Pfam" id="PF26418">
    <property type="entry name" value="DUF8113"/>
    <property type="match status" value="1"/>
</dbReference>
<evidence type="ECO:0000313" key="2">
    <source>
        <dbReference type="EMBL" id="MFD1562577.1"/>
    </source>
</evidence>
<dbReference type="AlphaFoldDB" id="A0ABD6BDG2"/>
<dbReference type="EMBL" id="JBHUDI010000002">
    <property type="protein sequence ID" value="MFD1562577.1"/>
    <property type="molecule type" value="Genomic_DNA"/>
</dbReference>